<dbReference type="GO" id="GO:0008360">
    <property type="term" value="P:regulation of cell shape"/>
    <property type="evidence" value="ECO:0007669"/>
    <property type="project" value="UniProtKB-UniRule"/>
</dbReference>
<evidence type="ECO:0000256" key="4">
    <source>
        <dbReference type="ARBA" id="ARBA00022960"/>
    </source>
</evidence>
<accession>A0A937HH65</accession>
<dbReference type="EMBL" id="JADHOK010000018">
    <property type="protein sequence ID" value="MBL6761545.1"/>
    <property type="molecule type" value="Genomic_DNA"/>
</dbReference>
<evidence type="ECO:0000256" key="3">
    <source>
        <dbReference type="ARBA" id="ARBA00022679"/>
    </source>
</evidence>
<dbReference type="PROSITE" id="PS52029">
    <property type="entry name" value="LD_TPASE"/>
    <property type="match status" value="1"/>
</dbReference>
<dbReference type="AlphaFoldDB" id="A0A937HH65"/>
<dbReference type="GO" id="GO:0016740">
    <property type="term" value="F:transferase activity"/>
    <property type="evidence" value="ECO:0007669"/>
    <property type="project" value="UniProtKB-KW"/>
</dbReference>
<sequence>MNDILVTPSGRTPHHGVLRFGPHRTRCALGKNGVSAQKREGDAKTPLGRFALRRIWYRPDRVTRPVSALPIAEIAQKSGWCDDDRFAFYNRPIILPTRAGHEKLWRLDRLYDVFFELGYNDAPPQKGAGSAIFLHLEKGNFSPTLGCIAVNHASMAFLLRHAAPGCAVRVQKAV</sequence>
<dbReference type="PANTHER" id="PTHR38589">
    <property type="entry name" value="BLR0621 PROTEIN"/>
    <property type="match status" value="1"/>
</dbReference>
<evidence type="ECO:0000256" key="2">
    <source>
        <dbReference type="ARBA" id="ARBA00005992"/>
    </source>
</evidence>
<feature type="active site" description="Proton donor/acceptor" evidence="7">
    <location>
        <position position="135"/>
    </location>
</feature>
<dbReference type="GO" id="GO:0009252">
    <property type="term" value="P:peptidoglycan biosynthetic process"/>
    <property type="evidence" value="ECO:0007669"/>
    <property type="project" value="UniProtKB-KW"/>
</dbReference>
<dbReference type="Proteomes" id="UP000785783">
    <property type="component" value="Unassembled WGS sequence"/>
</dbReference>
<dbReference type="InterPro" id="IPR005490">
    <property type="entry name" value="LD_TPept_cat_dom"/>
</dbReference>
<comment type="caution">
    <text evidence="9">The sequence shown here is derived from an EMBL/GenBank/DDBJ whole genome shotgun (WGS) entry which is preliminary data.</text>
</comment>
<feature type="domain" description="L,D-TPase catalytic" evidence="8">
    <location>
        <begin position="1"/>
        <end position="171"/>
    </location>
</feature>
<keyword evidence="4 7" id="KW-0133">Cell shape</keyword>
<dbReference type="Pfam" id="PF03734">
    <property type="entry name" value="YkuD"/>
    <property type="match status" value="1"/>
</dbReference>
<dbReference type="InterPro" id="IPR038063">
    <property type="entry name" value="Transpep_catalytic_dom"/>
</dbReference>
<feature type="active site" description="Nucleophile" evidence="7">
    <location>
        <position position="147"/>
    </location>
</feature>
<comment type="similarity">
    <text evidence="2">Belongs to the YkuD family.</text>
</comment>
<keyword evidence="6 7" id="KW-0961">Cell wall biogenesis/degradation</keyword>
<proteinExistence type="inferred from homology"/>
<evidence type="ECO:0000256" key="1">
    <source>
        <dbReference type="ARBA" id="ARBA00004752"/>
    </source>
</evidence>
<evidence type="ECO:0000256" key="7">
    <source>
        <dbReference type="PROSITE-ProRule" id="PRU01373"/>
    </source>
</evidence>
<dbReference type="GO" id="GO:0071555">
    <property type="term" value="P:cell wall organization"/>
    <property type="evidence" value="ECO:0007669"/>
    <property type="project" value="UniProtKB-UniRule"/>
</dbReference>
<dbReference type="PANTHER" id="PTHR38589:SF1">
    <property type="entry name" value="BLR0621 PROTEIN"/>
    <property type="match status" value="1"/>
</dbReference>
<dbReference type="GO" id="GO:0004180">
    <property type="term" value="F:carboxypeptidase activity"/>
    <property type="evidence" value="ECO:0007669"/>
    <property type="project" value="UniProtKB-ARBA"/>
</dbReference>
<name>A0A937HH65_9PROT</name>
<organism evidence="9 10">
    <name type="scientific">PS1 clade bacterium</name>
    <dbReference type="NCBI Taxonomy" id="2175152"/>
    <lineage>
        <taxon>Bacteria</taxon>
        <taxon>Pseudomonadati</taxon>
        <taxon>Pseudomonadota</taxon>
        <taxon>Alphaproteobacteria</taxon>
        <taxon>PS1 clade</taxon>
    </lineage>
</organism>
<comment type="pathway">
    <text evidence="1 7">Cell wall biogenesis; peptidoglycan biosynthesis.</text>
</comment>
<evidence type="ECO:0000313" key="10">
    <source>
        <dbReference type="Proteomes" id="UP000785783"/>
    </source>
</evidence>
<keyword evidence="3" id="KW-0808">Transferase</keyword>
<evidence type="ECO:0000256" key="6">
    <source>
        <dbReference type="ARBA" id="ARBA00023316"/>
    </source>
</evidence>
<protein>
    <submittedName>
        <fullName evidence="9">L,D-transpeptidase family protein</fullName>
    </submittedName>
</protein>
<gene>
    <name evidence="9" type="ORF">ISQ19_02485</name>
</gene>
<evidence type="ECO:0000313" key="9">
    <source>
        <dbReference type="EMBL" id="MBL6761545.1"/>
    </source>
</evidence>
<dbReference type="SUPFAM" id="SSF141523">
    <property type="entry name" value="L,D-transpeptidase catalytic domain-like"/>
    <property type="match status" value="1"/>
</dbReference>
<evidence type="ECO:0000256" key="5">
    <source>
        <dbReference type="ARBA" id="ARBA00022984"/>
    </source>
</evidence>
<keyword evidence="5 7" id="KW-0573">Peptidoglycan synthesis</keyword>
<reference evidence="9" key="1">
    <citation type="submission" date="2020-10" db="EMBL/GenBank/DDBJ databases">
        <title>Microbiome of the Black Sea water column analyzed by genome centric metagenomics.</title>
        <authorList>
            <person name="Cabello-Yeves P.J."/>
            <person name="Callieri C."/>
            <person name="Picazo A."/>
            <person name="Mehrshad M."/>
            <person name="Haro-Moreno J.M."/>
            <person name="Roda-Garcia J."/>
            <person name="Dzembekova N."/>
            <person name="Slabakova V."/>
            <person name="Slabakova N."/>
            <person name="Moncheva S."/>
            <person name="Rodriguez-Valera F."/>
        </authorList>
    </citation>
    <scope>NUCLEOTIDE SEQUENCE</scope>
    <source>
        <strain evidence="9">BS307-5m-G5</strain>
    </source>
</reference>
<evidence type="ECO:0000259" key="8">
    <source>
        <dbReference type="PROSITE" id="PS52029"/>
    </source>
</evidence>